<dbReference type="AlphaFoldDB" id="A0A9D1IB97"/>
<dbReference type="InterPro" id="IPR036640">
    <property type="entry name" value="ABC1_TM_sf"/>
</dbReference>
<proteinExistence type="predicted"/>
<protein>
    <submittedName>
        <fullName evidence="7">ABC transporter ATP-binding protein</fullName>
    </submittedName>
</protein>
<keyword evidence="7" id="KW-0547">Nucleotide-binding</keyword>
<dbReference type="GO" id="GO:0005524">
    <property type="term" value="F:ATP binding"/>
    <property type="evidence" value="ECO:0007669"/>
    <property type="project" value="UniProtKB-KW"/>
</dbReference>
<dbReference type="PROSITE" id="PS50929">
    <property type="entry name" value="ABC_TM1F"/>
    <property type="match status" value="1"/>
</dbReference>
<gene>
    <name evidence="7" type="ORF">IAB02_04465</name>
</gene>
<keyword evidence="4 5" id="KW-0472">Membrane</keyword>
<feature type="transmembrane region" description="Helical" evidence="5">
    <location>
        <begin position="148"/>
        <end position="168"/>
    </location>
</feature>
<feature type="domain" description="ABC transmembrane type-1" evidence="6">
    <location>
        <begin position="34"/>
        <end position="170"/>
    </location>
</feature>
<dbReference type="InterPro" id="IPR011527">
    <property type="entry name" value="ABC1_TM_dom"/>
</dbReference>
<dbReference type="Proteomes" id="UP000824072">
    <property type="component" value="Unassembled WGS sequence"/>
</dbReference>
<dbReference type="EMBL" id="DVMU01000095">
    <property type="protein sequence ID" value="HIU33795.1"/>
    <property type="molecule type" value="Genomic_DNA"/>
</dbReference>
<evidence type="ECO:0000256" key="5">
    <source>
        <dbReference type="SAM" id="Phobius"/>
    </source>
</evidence>
<name>A0A9D1IB97_9FIRM</name>
<dbReference type="InterPro" id="IPR039421">
    <property type="entry name" value="Type_1_exporter"/>
</dbReference>
<evidence type="ECO:0000256" key="4">
    <source>
        <dbReference type="ARBA" id="ARBA00023136"/>
    </source>
</evidence>
<evidence type="ECO:0000259" key="6">
    <source>
        <dbReference type="PROSITE" id="PS50929"/>
    </source>
</evidence>
<dbReference type="GO" id="GO:0005886">
    <property type="term" value="C:plasma membrane"/>
    <property type="evidence" value="ECO:0007669"/>
    <property type="project" value="UniProtKB-SubCell"/>
</dbReference>
<evidence type="ECO:0000313" key="8">
    <source>
        <dbReference type="Proteomes" id="UP000824072"/>
    </source>
</evidence>
<feature type="non-terminal residue" evidence="7">
    <location>
        <position position="170"/>
    </location>
</feature>
<evidence type="ECO:0000256" key="2">
    <source>
        <dbReference type="ARBA" id="ARBA00022692"/>
    </source>
</evidence>
<dbReference type="Gene3D" id="1.20.1560.10">
    <property type="entry name" value="ABC transporter type 1, transmembrane domain"/>
    <property type="match status" value="1"/>
</dbReference>
<sequence>MNYWEEEDYTRRLDLGLWKRLLRYARPYYGHLGLIALTMLVCAAIDVIFPLLTREAIDRFVLEGTLDHLGLFALKSLACVVVQAFTVFLFCYLSGRVETGLCHRIRKLGFKRLQELSFSYYDRTSVGYLITRLTTDTQRLGDTVGWGLVDLLWALGFLVMTAGCMLSLNW</sequence>
<accession>A0A9D1IB97</accession>
<keyword evidence="3 5" id="KW-1133">Transmembrane helix</keyword>
<keyword evidence="2 5" id="KW-0812">Transmembrane</keyword>
<evidence type="ECO:0000313" key="7">
    <source>
        <dbReference type="EMBL" id="HIU33795.1"/>
    </source>
</evidence>
<feature type="transmembrane region" description="Helical" evidence="5">
    <location>
        <begin position="28"/>
        <end position="52"/>
    </location>
</feature>
<dbReference type="PANTHER" id="PTHR43394:SF1">
    <property type="entry name" value="ATP-BINDING CASSETTE SUB-FAMILY B MEMBER 10, MITOCHONDRIAL"/>
    <property type="match status" value="1"/>
</dbReference>
<evidence type="ECO:0000256" key="3">
    <source>
        <dbReference type="ARBA" id="ARBA00022989"/>
    </source>
</evidence>
<feature type="transmembrane region" description="Helical" evidence="5">
    <location>
        <begin position="72"/>
        <end position="95"/>
    </location>
</feature>
<dbReference type="Pfam" id="PF00664">
    <property type="entry name" value="ABC_membrane"/>
    <property type="match status" value="1"/>
</dbReference>
<reference evidence="7" key="2">
    <citation type="journal article" date="2021" name="PeerJ">
        <title>Extensive microbial diversity within the chicken gut microbiome revealed by metagenomics and culture.</title>
        <authorList>
            <person name="Gilroy R."/>
            <person name="Ravi A."/>
            <person name="Getino M."/>
            <person name="Pursley I."/>
            <person name="Horton D.L."/>
            <person name="Alikhan N.F."/>
            <person name="Baker D."/>
            <person name="Gharbi K."/>
            <person name="Hall N."/>
            <person name="Watson M."/>
            <person name="Adriaenssens E.M."/>
            <person name="Foster-Nyarko E."/>
            <person name="Jarju S."/>
            <person name="Secka A."/>
            <person name="Antonio M."/>
            <person name="Oren A."/>
            <person name="Chaudhuri R.R."/>
            <person name="La Ragione R."/>
            <person name="Hildebrand F."/>
            <person name="Pallen M.J."/>
        </authorList>
    </citation>
    <scope>NUCLEOTIDE SEQUENCE</scope>
    <source>
        <strain evidence="7">ChiHcec3-11533</strain>
    </source>
</reference>
<comment type="subcellular location">
    <subcellularLocation>
        <location evidence="1">Cell membrane</location>
        <topology evidence="1">Multi-pass membrane protein</topology>
    </subcellularLocation>
</comment>
<reference evidence="7" key="1">
    <citation type="submission" date="2020-10" db="EMBL/GenBank/DDBJ databases">
        <authorList>
            <person name="Gilroy R."/>
        </authorList>
    </citation>
    <scope>NUCLEOTIDE SEQUENCE</scope>
    <source>
        <strain evidence="7">ChiHcec3-11533</strain>
    </source>
</reference>
<organism evidence="7 8">
    <name type="scientific">Candidatus Pullichristensenella excrementigallinarum</name>
    <dbReference type="NCBI Taxonomy" id="2840907"/>
    <lineage>
        <taxon>Bacteria</taxon>
        <taxon>Bacillati</taxon>
        <taxon>Bacillota</taxon>
        <taxon>Clostridia</taxon>
        <taxon>Candidatus Pullichristensenella</taxon>
    </lineage>
</organism>
<evidence type="ECO:0000256" key="1">
    <source>
        <dbReference type="ARBA" id="ARBA00004651"/>
    </source>
</evidence>
<dbReference type="GO" id="GO:0015421">
    <property type="term" value="F:ABC-type oligopeptide transporter activity"/>
    <property type="evidence" value="ECO:0007669"/>
    <property type="project" value="TreeGrafter"/>
</dbReference>
<dbReference type="SUPFAM" id="SSF90123">
    <property type="entry name" value="ABC transporter transmembrane region"/>
    <property type="match status" value="1"/>
</dbReference>
<comment type="caution">
    <text evidence="7">The sequence shown here is derived from an EMBL/GenBank/DDBJ whole genome shotgun (WGS) entry which is preliminary data.</text>
</comment>
<dbReference type="PANTHER" id="PTHR43394">
    <property type="entry name" value="ATP-DEPENDENT PERMEASE MDL1, MITOCHONDRIAL"/>
    <property type="match status" value="1"/>
</dbReference>
<keyword evidence="7" id="KW-0067">ATP-binding</keyword>